<feature type="region of interest" description="Disordered" evidence="1">
    <location>
        <begin position="1"/>
        <end position="25"/>
    </location>
</feature>
<evidence type="ECO:0000313" key="3">
    <source>
        <dbReference type="Proteomes" id="UP000315783"/>
    </source>
</evidence>
<organism evidence="2 3">
    <name type="scientific">Cordyceps javanica</name>
    <dbReference type="NCBI Taxonomy" id="43265"/>
    <lineage>
        <taxon>Eukaryota</taxon>
        <taxon>Fungi</taxon>
        <taxon>Dikarya</taxon>
        <taxon>Ascomycota</taxon>
        <taxon>Pezizomycotina</taxon>
        <taxon>Sordariomycetes</taxon>
        <taxon>Hypocreomycetidae</taxon>
        <taxon>Hypocreales</taxon>
        <taxon>Cordycipitaceae</taxon>
        <taxon>Cordyceps</taxon>
    </lineage>
</organism>
<evidence type="ECO:0000313" key="2">
    <source>
        <dbReference type="EMBL" id="TQV99011.1"/>
    </source>
</evidence>
<name>A0A545VBA6_9HYPO</name>
<accession>A0A545VBA6</accession>
<dbReference type="AlphaFoldDB" id="A0A545VBA6"/>
<sequence length="186" mass="20435">MMGNIHGENWDSISGMSRSQAKKKDPQVLKMAVKYMKGNAEPVAATSDIPKACRFPISGLNIHALPAPRRQVCGTELTITIVQPVNQDTSSKSWEARHRELTVARDLNWATGAESARDLMGLLGTKWLKAFAKLVMLRQRYALSHSHTMTLQPYFAILGSSSATGCYLALDECRRTTPTAASATTR</sequence>
<proteinExistence type="predicted"/>
<keyword evidence="3" id="KW-1185">Reference proteome</keyword>
<dbReference type="Proteomes" id="UP000315783">
    <property type="component" value="Unassembled WGS sequence"/>
</dbReference>
<reference evidence="2 3" key="1">
    <citation type="journal article" date="2019" name="Appl. Microbiol. Biotechnol.">
        <title>Genome sequence of Isaria javanica and comparative genome analysis insights into family S53 peptidase evolution in fungal entomopathogens.</title>
        <authorList>
            <person name="Lin R."/>
            <person name="Zhang X."/>
            <person name="Xin B."/>
            <person name="Zou M."/>
            <person name="Gao Y."/>
            <person name="Qin F."/>
            <person name="Hu Q."/>
            <person name="Xie B."/>
            <person name="Cheng X."/>
        </authorList>
    </citation>
    <scope>NUCLEOTIDE SEQUENCE [LARGE SCALE GENOMIC DNA]</scope>
    <source>
        <strain evidence="2 3">IJ1G</strain>
    </source>
</reference>
<protein>
    <submittedName>
        <fullName evidence="2">Uncharacterized protein</fullName>
    </submittedName>
</protein>
<dbReference type="EMBL" id="SPUK01000003">
    <property type="protein sequence ID" value="TQV99011.1"/>
    <property type="molecule type" value="Genomic_DNA"/>
</dbReference>
<gene>
    <name evidence="2" type="ORF">IF1G_03091</name>
</gene>
<comment type="caution">
    <text evidence="2">The sequence shown here is derived from an EMBL/GenBank/DDBJ whole genome shotgun (WGS) entry which is preliminary data.</text>
</comment>
<evidence type="ECO:0000256" key="1">
    <source>
        <dbReference type="SAM" id="MobiDB-lite"/>
    </source>
</evidence>